<dbReference type="InterPro" id="IPR051330">
    <property type="entry name" value="Phosphatase_reg/MetRdx"/>
</dbReference>
<reference evidence="3 4" key="1">
    <citation type="submission" date="2016-01" db="EMBL/GenBank/DDBJ databases">
        <authorList>
            <person name="Mitreva M."/>
            <person name="Pepin K.H."/>
            <person name="Mihindukulasuriya K.A."/>
            <person name="Fulton R."/>
            <person name="Fronick C."/>
            <person name="O'Laughlin M."/>
            <person name="Miner T."/>
            <person name="Herter B."/>
            <person name="Rosa B.A."/>
            <person name="Cordes M."/>
            <person name="Tomlinson C."/>
            <person name="Wollam A."/>
            <person name="Palsikar V.B."/>
            <person name="Mardis E.R."/>
            <person name="Wilson R.K."/>
        </authorList>
    </citation>
    <scope>NUCLEOTIDE SEQUENCE [LARGE SCALE GENOMIC DNA]</scope>
    <source>
        <strain evidence="3 4">MJR7738</strain>
    </source>
</reference>
<dbReference type="InterPro" id="IPR029016">
    <property type="entry name" value="GAF-like_dom_sf"/>
</dbReference>
<dbReference type="InterPro" id="IPR000614">
    <property type="entry name" value="FRMsr_CS"/>
</dbReference>
<name>A0ABD4EDY5_STALU</name>
<accession>A0ABD4EDY5</accession>
<dbReference type="PROSITE" id="PS01320">
    <property type="entry name" value="UPF0067"/>
    <property type="match status" value="1"/>
</dbReference>
<dbReference type="InterPro" id="IPR003018">
    <property type="entry name" value="GAF"/>
</dbReference>
<proteinExistence type="inferred from homology"/>
<dbReference type="SUPFAM" id="SSF55781">
    <property type="entry name" value="GAF domain-like"/>
    <property type="match status" value="1"/>
</dbReference>
<dbReference type="AlphaFoldDB" id="A0ABD4EDY5"/>
<protein>
    <submittedName>
        <fullName evidence="3">GAF domain protein</fullName>
    </submittedName>
</protein>
<dbReference type="PANTHER" id="PTHR21021">
    <property type="entry name" value="GAF/PUTATIVE CYTOSKELETAL PROTEIN"/>
    <property type="match status" value="1"/>
</dbReference>
<evidence type="ECO:0000259" key="2">
    <source>
        <dbReference type="SMART" id="SM00065"/>
    </source>
</evidence>
<comment type="similarity">
    <text evidence="1">Belongs to the free Met sulfoxide reductase family.</text>
</comment>
<sequence length="164" mass="18161">MKKNERGNLMTGTTSTNYNLLSKQLQSLIEDETNLIAILSNTSALLNDNLDQINWVGFYLIDNQELILGPFQGHPACVHIAIGKGVCGTAVAQNQTQRIADVHQFPGHIACDAQSKSEIVIPLHQNNEIIGVLDIDSPIKSRFTEEDQRQLENLVSIIEQQLSL</sequence>
<evidence type="ECO:0000256" key="1">
    <source>
        <dbReference type="ARBA" id="ARBA00038454"/>
    </source>
</evidence>
<comment type="caution">
    <text evidence="3">The sequence shown here is derived from an EMBL/GenBank/DDBJ whole genome shotgun (WGS) entry which is preliminary data.</text>
</comment>
<gene>
    <name evidence="3" type="ORF">HMPREF3225_02064</name>
</gene>
<dbReference type="FunFam" id="3.30.450.40:FF:000008">
    <property type="entry name" value="GAF domain-containing proteins"/>
    <property type="match status" value="1"/>
</dbReference>
<feature type="domain" description="GAF" evidence="2">
    <location>
        <begin position="34"/>
        <end position="164"/>
    </location>
</feature>
<dbReference type="Pfam" id="PF01590">
    <property type="entry name" value="GAF"/>
    <property type="match status" value="1"/>
</dbReference>
<dbReference type="PANTHER" id="PTHR21021:SF15">
    <property type="entry name" value="FREE METHIONINE-R-SULFOXIDE REDUCTASE"/>
    <property type="match status" value="1"/>
</dbReference>
<organism evidence="3 4">
    <name type="scientific">Staphylococcus lugdunensis</name>
    <dbReference type="NCBI Taxonomy" id="28035"/>
    <lineage>
        <taxon>Bacteria</taxon>
        <taxon>Bacillati</taxon>
        <taxon>Bacillota</taxon>
        <taxon>Bacilli</taxon>
        <taxon>Bacillales</taxon>
        <taxon>Staphylococcaceae</taxon>
        <taxon>Staphylococcus</taxon>
    </lineage>
</organism>
<evidence type="ECO:0000313" key="4">
    <source>
        <dbReference type="Proteomes" id="UP000070063"/>
    </source>
</evidence>
<dbReference type="SMART" id="SM00065">
    <property type="entry name" value="GAF"/>
    <property type="match status" value="1"/>
</dbReference>
<dbReference type="Proteomes" id="UP000070063">
    <property type="component" value="Unassembled WGS sequence"/>
</dbReference>
<dbReference type="Gene3D" id="3.30.450.40">
    <property type="match status" value="1"/>
</dbReference>
<evidence type="ECO:0000313" key="3">
    <source>
        <dbReference type="EMBL" id="KXA37110.1"/>
    </source>
</evidence>
<dbReference type="EMBL" id="LRQI01000079">
    <property type="protein sequence ID" value="KXA37110.1"/>
    <property type="molecule type" value="Genomic_DNA"/>
</dbReference>